<feature type="region of interest" description="Disordered" evidence="1">
    <location>
        <begin position="137"/>
        <end position="161"/>
    </location>
</feature>
<evidence type="ECO:0000256" key="1">
    <source>
        <dbReference type="SAM" id="MobiDB-lite"/>
    </source>
</evidence>
<keyword evidence="2" id="KW-0812">Transmembrane</keyword>
<sequence length="462" mass="50941">MVLTRRTKQMMLSSGCFFRGGVRGYLILFVVVIADLMSGLLPAWSLEVSYFRTDISSSVHPLEGELWRGYARVQFSSSGEIVEGHLCLKGRRQPLLIAGHKGLGGSIYMRLNGLEDLGVGAGLLEFKKTSDVATEFDSTHWSFSPPERKEDNDGASKQPSPEVYSIDLSEIPAAEAEKVAKTTRRQRRLAAMSLAHAFREELRRPTRSGGDGGIDPGKVKVRVNSSKVSDLNRFLRIISARPVLDDIAANRCGVPILDEEIDVVPLLESWSAAKIASSGLVVSADVVVLPAGPGALALTTSSKNFMQVVSHDRRSVDVRDAQLSREFQRLMLSFAGRRRPNFEASGSVQRLIDNTPFFYRFEIKGLALARCDPNRWEKIVMQFLLHRSLTSDDAVGIVLQIQEGFFAMSPPSQPPADTRYLENRIPDGDLENLQQRMAGYLIDRGFSDESPGVASQGNPACK</sequence>
<dbReference type="EMBL" id="CP000283">
    <property type="protein sequence ID" value="ABE39168.1"/>
    <property type="molecule type" value="Genomic_DNA"/>
</dbReference>
<proteinExistence type="predicted"/>
<accession>Q139S1</accession>
<dbReference type="KEGG" id="rpd:RPD_1933"/>
<evidence type="ECO:0000313" key="4">
    <source>
        <dbReference type="Proteomes" id="UP000001818"/>
    </source>
</evidence>
<evidence type="ECO:0000313" key="3">
    <source>
        <dbReference type="EMBL" id="ABE39168.1"/>
    </source>
</evidence>
<dbReference type="AlphaFoldDB" id="Q139S1"/>
<name>Q139S1_RHOPS</name>
<dbReference type="HOGENOM" id="CLU_591698_0_0_5"/>
<keyword evidence="2" id="KW-0472">Membrane</keyword>
<protein>
    <submittedName>
        <fullName evidence="3">Uncharacterized protein</fullName>
    </submittedName>
</protein>
<dbReference type="Proteomes" id="UP000001818">
    <property type="component" value="Chromosome"/>
</dbReference>
<feature type="transmembrane region" description="Helical" evidence="2">
    <location>
        <begin position="21"/>
        <end position="44"/>
    </location>
</feature>
<keyword evidence="2" id="KW-1133">Transmembrane helix</keyword>
<reference evidence="3 4" key="1">
    <citation type="submission" date="2006-03" db="EMBL/GenBank/DDBJ databases">
        <title>Complete sequence of Rhodopseudomonas palustris BisB5.</title>
        <authorList>
            <consortium name="US DOE Joint Genome Institute"/>
            <person name="Copeland A."/>
            <person name="Lucas S."/>
            <person name="Lapidus A."/>
            <person name="Barry K."/>
            <person name="Detter J.C."/>
            <person name="Glavina del Rio T."/>
            <person name="Hammon N."/>
            <person name="Israni S."/>
            <person name="Dalin E."/>
            <person name="Tice H."/>
            <person name="Pitluck S."/>
            <person name="Chain P."/>
            <person name="Malfatti S."/>
            <person name="Shin M."/>
            <person name="Vergez L."/>
            <person name="Schmutz J."/>
            <person name="Larimer F."/>
            <person name="Land M."/>
            <person name="Hauser L."/>
            <person name="Pelletier D.A."/>
            <person name="Kyrpides N."/>
            <person name="Lykidis A."/>
            <person name="Oda Y."/>
            <person name="Harwood C.S."/>
            <person name="Richardson P."/>
        </authorList>
    </citation>
    <scope>NUCLEOTIDE SEQUENCE [LARGE SCALE GENOMIC DNA]</scope>
    <source>
        <strain evidence="3 4">BisB5</strain>
    </source>
</reference>
<organism evidence="3 4">
    <name type="scientific">Rhodopseudomonas palustris (strain BisB5)</name>
    <dbReference type="NCBI Taxonomy" id="316057"/>
    <lineage>
        <taxon>Bacteria</taxon>
        <taxon>Pseudomonadati</taxon>
        <taxon>Pseudomonadota</taxon>
        <taxon>Alphaproteobacteria</taxon>
        <taxon>Hyphomicrobiales</taxon>
        <taxon>Nitrobacteraceae</taxon>
        <taxon>Rhodopseudomonas</taxon>
    </lineage>
</organism>
<evidence type="ECO:0000256" key="2">
    <source>
        <dbReference type="SAM" id="Phobius"/>
    </source>
</evidence>
<gene>
    <name evidence="3" type="ordered locus">RPD_1933</name>
</gene>